<gene>
    <name evidence="12 16" type="primary">katG</name>
    <name evidence="16" type="ORF">KHA99_04285</name>
</gene>
<accession>A0A942YU79</accession>
<name>A0A942YU79_9BACI</name>
<comment type="caution">
    <text evidence="16">The sequence shown here is derived from an EMBL/GenBank/DDBJ whole genome shotgun (WGS) entry which is preliminary data.</text>
</comment>
<feature type="site" description="Transition state stabilizer" evidence="12">
    <location>
        <position position="97"/>
    </location>
</feature>
<comment type="function">
    <text evidence="12">Bifunctional enzyme with both catalase and broad-spectrum peroxidase activity.</text>
</comment>
<comment type="cofactor">
    <cofactor evidence="12">
        <name>heme b</name>
        <dbReference type="ChEBI" id="CHEBI:60344"/>
    </cofactor>
    <text evidence="12">Binds 1 heme b (iron(II)-protoporphyrin IX) group per dimer.</text>
</comment>
<comment type="subunit">
    <text evidence="12">Homodimer or homotetramer.</text>
</comment>
<evidence type="ECO:0000256" key="10">
    <source>
        <dbReference type="ARBA" id="ARBA00067012"/>
    </source>
</evidence>
<dbReference type="CDD" id="cd00649">
    <property type="entry name" value="catalase_peroxidase_1"/>
    <property type="match status" value="1"/>
</dbReference>
<dbReference type="RefSeq" id="WP_213116173.1">
    <property type="nucleotide sequence ID" value="NZ_JAGYPF010000001.1"/>
</dbReference>
<organism evidence="16 17">
    <name type="scientific">Neobacillus rhizophilus</name>
    <dbReference type="NCBI Taxonomy" id="2833579"/>
    <lineage>
        <taxon>Bacteria</taxon>
        <taxon>Bacillati</taxon>
        <taxon>Bacillota</taxon>
        <taxon>Bacilli</taxon>
        <taxon>Bacillales</taxon>
        <taxon>Bacillaceae</taxon>
        <taxon>Neobacillus</taxon>
    </lineage>
</organism>
<keyword evidence="3 12" id="KW-0479">Metal-binding</keyword>
<evidence type="ECO:0000256" key="1">
    <source>
        <dbReference type="ARBA" id="ARBA00022559"/>
    </source>
</evidence>
<comment type="caution">
    <text evidence="12">Lacks conserved residue(s) required for the propagation of feature annotation.</text>
</comment>
<dbReference type="GO" id="GO:0004096">
    <property type="term" value="F:catalase activity"/>
    <property type="evidence" value="ECO:0007669"/>
    <property type="project" value="UniProtKB-UniRule"/>
</dbReference>
<proteinExistence type="inferred from homology"/>
<dbReference type="PROSITE" id="PS00435">
    <property type="entry name" value="PEROXIDASE_1"/>
    <property type="match status" value="1"/>
</dbReference>
<comment type="PTM">
    <text evidence="12">Formation of the three residue Trp-Tyr-Met cross-link is important for the catalase, but not the peroxidase activity of the enzyme.</text>
</comment>
<dbReference type="FunFam" id="1.10.420.10:FF:000004">
    <property type="entry name" value="Catalase-peroxidase"/>
    <property type="match status" value="1"/>
</dbReference>
<feature type="binding site" description="axial binding residue" evidence="12">
    <location>
        <position position="264"/>
    </location>
    <ligand>
        <name>heme b</name>
        <dbReference type="ChEBI" id="CHEBI:60344"/>
    </ligand>
    <ligandPart>
        <name>Fe</name>
        <dbReference type="ChEBI" id="CHEBI:18248"/>
    </ligandPart>
</feature>
<keyword evidence="6 12" id="KW-0376">Hydrogen peroxide</keyword>
<dbReference type="PROSITE" id="PS00436">
    <property type="entry name" value="PEROXIDASE_2"/>
    <property type="match status" value="1"/>
</dbReference>
<evidence type="ECO:0000256" key="7">
    <source>
        <dbReference type="ARBA" id="ARBA00049145"/>
    </source>
</evidence>
<evidence type="ECO:0000256" key="3">
    <source>
        <dbReference type="ARBA" id="ARBA00022723"/>
    </source>
</evidence>
<dbReference type="Proteomes" id="UP000679749">
    <property type="component" value="Unassembled WGS sequence"/>
</dbReference>
<comment type="similarity">
    <text evidence="9 12 13">Belongs to the peroxidase family. Peroxidase/catalase subfamily.</text>
</comment>
<dbReference type="NCBIfam" id="NF011635">
    <property type="entry name" value="PRK15061.1"/>
    <property type="match status" value="1"/>
</dbReference>
<evidence type="ECO:0000313" key="16">
    <source>
        <dbReference type="EMBL" id="MBS4211680.1"/>
    </source>
</evidence>
<dbReference type="InterPro" id="IPR000763">
    <property type="entry name" value="Catalase_peroxidase"/>
</dbReference>
<dbReference type="Pfam" id="PF00141">
    <property type="entry name" value="peroxidase"/>
    <property type="match status" value="2"/>
</dbReference>
<protein>
    <recommendedName>
        <fullName evidence="11 12">Catalase-peroxidase</fullName>
        <shortName evidence="12">CP</shortName>
        <ecNumber evidence="10 12">1.11.1.21</ecNumber>
    </recommendedName>
    <alternativeName>
        <fullName evidence="12">Peroxidase/catalase</fullName>
    </alternativeName>
</protein>
<evidence type="ECO:0000259" key="15">
    <source>
        <dbReference type="PROSITE" id="PS50873"/>
    </source>
</evidence>
<dbReference type="FunFam" id="1.10.520.10:FF:000002">
    <property type="entry name" value="Catalase-peroxidase"/>
    <property type="match status" value="1"/>
</dbReference>
<evidence type="ECO:0000256" key="12">
    <source>
        <dbReference type="HAMAP-Rule" id="MF_01961"/>
    </source>
</evidence>
<dbReference type="EC" id="1.11.1.21" evidence="10 12"/>
<feature type="cross-link" description="Tryptophyl-tyrosyl-methioninium (Tyr-Met) (with Trp-100)" evidence="12">
    <location>
        <begin position="223"/>
        <end position="249"/>
    </location>
</feature>
<evidence type="ECO:0000256" key="11">
    <source>
        <dbReference type="ARBA" id="ARBA00074141"/>
    </source>
</evidence>
<dbReference type="EMBL" id="JAGYPF010000001">
    <property type="protein sequence ID" value="MBS4211680.1"/>
    <property type="molecule type" value="Genomic_DNA"/>
</dbReference>
<feature type="region of interest" description="Disordered" evidence="14">
    <location>
        <begin position="1"/>
        <end position="26"/>
    </location>
</feature>
<dbReference type="InterPro" id="IPR002016">
    <property type="entry name" value="Haem_peroxidase"/>
</dbReference>
<dbReference type="InterPro" id="IPR019794">
    <property type="entry name" value="Peroxidases_AS"/>
</dbReference>
<dbReference type="GO" id="GO:0020037">
    <property type="term" value="F:heme binding"/>
    <property type="evidence" value="ECO:0007669"/>
    <property type="project" value="InterPro"/>
</dbReference>
<dbReference type="HAMAP" id="MF_01961">
    <property type="entry name" value="Catal_peroxid"/>
    <property type="match status" value="1"/>
</dbReference>
<dbReference type="PRINTS" id="PR00460">
    <property type="entry name" value="BPEROXIDASE"/>
</dbReference>
<dbReference type="InterPro" id="IPR010255">
    <property type="entry name" value="Haem_peroxidase_sf"/>
</dbReference>
<evidence type="ECO:0000256" key="4">
    <source>
        <dbReference type="ARBA" id="ARBA00023002"/>
    </source>
</evidence>
<comment type="catalytic activity">
    <reaction evidence="7 12 13">
        <text>2 H2O2 = O2 + 2 H2O</text>
        <dbReference type="Rhea" id="RHEA:20309"/>
        <dbReference type="ChEBI" id="CHEBI:15377"/>
        <dbReference type="ChEBI" id="CHEBI:15379"/>
        <dbReference type="ChEBI" id="CHEBI:16240"/>
        <dbReference type="EC" id="1.11.1.21"/>
    </reaction>
</comment>
<keyword evidence="4 12" id="KW-0560">Oxidoreductase</keyword>
<dbReference type="CDD" id="cd08200">
    <property type="entry name" value="catalase_peroxidase_2"/>
    <property type="match status" value="1"/>
</dbReference>
<evidence type="ECO:0000256" key="6">
    <source>
        <dbReference type="ARBA" id="ARBA00023324"/>
    </source>
</evidence>
<keyword evidence="1 12" id="KW-0575">Peroxidase</keyword>
<feature type="domain" description="Plant heme peroxidase family profile" evidence="15">
    <location>
        <begin position="134"/>
        <end position="423"/>
    </location>
</feature>
<dbReference type="PANTHER" id="PTHR30555">
    <property type="entry name" value="HYDROPEROXIDASE I, BIFUNCTIONAL CATALASE-PEROXIDASE"/>
    <property type="match status" value="1"/>
</dbReference>
<dbReference type="Gene3D" id="1.10.420.10">
    <property type="entry name" value="Peroxidase, domain 2"/>
    <property type="match status" value="2"/>
</dbReference>
<dbReference type="NCBIfam" id="TIGR00198">
    <property type="entry name" value="cat_per_HPI"/>
    <property type="match status" value="1"/>
</dbReference>
<dbReference type="FunFam" id="1.10.420.10:FF:000002">
    <property type="entry name" value="Catalase-peroxidase"/>
    <property type="match status" value="1"/>
</dbReference>
<evidence type="ECO:0000256" key="13">
    <source>
        <dbReference type="RuleBase" id="RU003451"/>
    </source>
</evidence>
<dbReference type="GO" id="GO:0070301">
    <property type="term" value="P:cellular response to hydrogen peroxide"/>
    <property type="evidence" value="ECO:0007669"/>
    <property type="project" value="TreeGrafter"/>
</dbReference>
<feature type="active site" description="Proton acceptor" evidence="12">
    <location>
        <position position="101"/>
    </location>
</feature>
<sequence length="738" mass="81111">MDAKNNGTTQGCPFHGGATSVKSSGTSTRDWWPNALNLNILHQHDRKSNPMGEEFDYVEEFNKLDYTALKQDLQTLMTDSQDWWPADYGNYGPFFIRMAWHSAGSYRTGDGRGGGGTGNQRFAPLNSWPDNGNLDKARRLLWPIKQKYGNKISWGDLMILAGNVAIESMGGKTFGFGGGRADIWHPEEDIYWGNEKEWLGDNRYTGERDLENPLAAVQMGLIYVNPEGPNGKPDPLASAHDIRETFARMGMNDEETVALIAGGHTFGKAHGAGDASHVGPEPEAAPIEAQGLGWLSTYGSGKGRDTITSGLEGSWTANPTQWDNGYFDLLFGYTWWLTKSPAGAYQWLAVDPAEEHLAPDAEDSSKRVPTVMFTSDMALRYDPIYEKISRRFHENPAEFAEAFARAWFKLTHRDMGPASRYLGPEVPEEELIWQDPVPAGNYELTDADVAEIKAKILDSGLTISKLVTTAWASASTYRGSDHRGGANGARIRLAPQRDWEVNQPEQLAQVLQVLEGIQKELDKPVSLADLIVLGGSAAIEKAAQDAGFDVTVPFAPGRGDATQEQTDVESFAVLEPIADGFRNYQKGHFTVSPEELLVDKAQLLNLTAPEMTALIGGLRVLGTNHGGTQHGVFTNRVGQLTNDFFVNLLDMGVQWKPVGANAYEGRDRKTGEVIRTATRVDLVFGSNSVLRAIAEVYAQDDNKAKFVNDFVAAWVKVMNADRYDLKSAELKKGQLAAK</sequence>
<dbReference type="PROSITE" id="PS50873">
    <property type="entry name" value="PEROXIDASE_4"/>
    <property type="match status" value="1"/>
</dbReference>
<keyword evidence="17" id="KW-1185">Reference proteome</keyword>
<evidence type="ECO:0000256" key="8">
    <source>
        <dbReference type="ARBA" id="ARBA00051651"/>
    </source>
</evidence>
<reference evidence="16" key="1">
    <citation type="submission" date="2021-05" db="EMBL/GenBank/DDBJ databases">
        <title>Novel Bacillus species.</title>
        <authorList>
            <person name="Liu G."/>
        </authorList>
    </citation>
    <scope>NUCLEOTIDE SEQUENCE</scope>
    <source>
        <strain evidence="16">FJAT-49825</strain>
    </source>
</reference>
<feature type="compositionally biased region" description="Polar residues" evidence="14">
    <location>
        <begin position="1"/>
        <end position="11"/>
    </location>
</feature>
<evidence type="ECO:0000256" key="2">
    <source>
        <dbReference type="ARBA" id="ARBA00022617"/>
    </source>
</evidence>
<evidence type="ECO:0000313" key="17">
    <source>
        <dbReference type="Proteomes" id="UP000679749"/>
    </source>
</evidence>
<keyword evidence="2 12" id="KW-0349">Heme</keyword>
<evidence type="ECO:0000256" key="5">
    <source>
        <dbReference type="ARBA" id="ARBA00023004"/>
    </source>
</evidence>
<dbReference type="GO" id="GO:0046872">
    <property type="term" value="F:metal ion binding"/>
    <property type="evidence" value="ECO:0007669"/>
    <property type="project" value="UniProtKB-KW"/>
</dbReference>
<dbReference type="InterPro" id="IPR019793">
    <property type="entry name" value="Peroxidases_heam-ligand_BS"/>
</dbReference>
<keyword evidence="5 12" id="KW-0408">Iron</keyword>
<dbReference type="Gene3D" id="1.10.520.10">
    <property type="match status" value="2"/>
</dbReference>
<dbReference type="AlphaFoldDB" id="A0A942YU79"/>
<comment type="catalytic activity">
    <reaction evidence="8 12 13">
        <text>H2O2 + AH2 = A + 2 H2O</text>
        <dbReference type="Rhea" id="RHEA:30275"/>
        <dbReference type="ChEBI" id="CHEBI:13193"/>
        <dbReference type="ChEBI" id="CHEBI:15377"/>
        <dbReference type="ChEBI" id="CHEBI:16240"/>
        <dbReference type="ChEBI" id="CHEBI:17499"/>
        <dbReference type="EC" id="1.11.1.21"/>
    </reaction>
</comment>
<evidence type="ECO:0000256" key="14">
    <source>
        <dbReference type="SAM" id="MobiDB-lite"/>
    </source>
</evidence>
<dbReference type="GO" id="GO:0005829">
    <property type="term" value="C:cytosol"/>
    <property type="evidence" value="ECO:0007669"/>
    <property type="project" value="UniProtKB-ARBA"/>
</dbReference>
<dbReference type="SUPFAM" id="SSF48113">
    <property type="entry name" value="Heme-dependent peroxidases"/>
    <property type="match status" value="2"/>
</dbReference>
<dbReference type="PANTHER" id="PTHR30555:SF6">
    <property type="entry name" value="CATALASE-PEROXIDASE"/>
    <property type="match status" value="1"/>
</dbReference>
<dbReference type="PRINTS" id="PR00458">
    <property type="entry name" value="PEROXIDASE"/>
</dbReference>
<dbReference type="GO" id="GO:0042744">
    <property type="term" value="P:hydrogen peroxide catabolic process"/>
    <property type="evidence" value="ECO:0007669"/>
    <property type="project" value="UniProtKB-KW"/>
</dbReference>
<evidence type="ECO:0000256" key="9">
    <source>
        <dbReference type="ARBA" id="ARBA00060838"/>
    </source>
</evidence>